<dbReference type="KEGG" id="palh:B1H58_12865"/>
<gene>
    <name evidence="3" type="ORF">B1H58_12865</name>
</gene>
<evidence type="ECO:0000313" key="3">
    <source>
        <dbReference type="EMBL" id="ARJ44282.1"/>
    </source>
</evidence>
<dbReference type="PANTHER" id="PTHR43546:SF9">
    <property type="entry name" value="L-ASCORBATE-6-PHOSPHATE LACTONASE ULAG-RELATED"/>
    <property type="match status" value="1"/>
</dbReference>
<dbReference type="Proteomes" id="UP000192900">
    <property type="component" value="Chromosome"/>
</dbReference>
<dbReference type="InterPro" id="IPR036866">
    <property type="entry name" value="RibonucZ/Hydroxyglut_hydro"/>
</dbReference>
<dbReference type="RefSeq" id="WP_085072306.1">
    <property type="nucleotide sequence ID" value="NZ_CP019706.1"/>
</dbReference>
<dbReference type="EMBL" id="CP019706">
    <property type="protein sequence ID" value="ARJ44282.1"/>
    <property type="molecule type" value="Genomic_DNA"/>
</dbReference>
<reference evidence="3 4" key="1">
    <citation type="submission" date="2017-02" db="EMBL/GenBank/DDBJ databases">
        <title>Complete genome sequence of the drought resistance-promoting endophyte Pantoea alhagi LTYR-11Z.</title>
        <authorList>
            <person name="Zhang L."/>
        </authorList>
    </citation>
    <scope>NUCLEOTIDE SEQUENCE [LARGE SCALE GENOMIC DNA]</scope>
    <source>
        <strain evidence="3 4">LTYR-11Z</strain>
    </source>
</reference>
<evidence type="ECO:0000259" key="2">
    <source>
        <dbReference type="Pfam" id="PF12706"/>
    </source>
</evidence>
<dbReference type="PANTHER" id="PTHR43546">
    <property type="entry name" value="UPF0173 METAL-DEPENDENT HYDROLASE MJ1163-RELATED"/>
    <property type="match status" value="1"/>
</dbReference>
<dbReference type="Gene3D" id="3.60.15.10">
    <property type="entry name" value="Ribonuclease Z/Hydroxyacylglutathione hydrolase-like"/>
    <property type="match status" value="1"/>
</dbReference>
<dbReference type="InterPro" id="IPR050114">
    <property type="entry name" value="UPF0173_UPF0282_UlaG_hydrolase"/>
</dbReference>
<dbReference type="AlphaFoldDB" id="A0A1W6BB28"/>
<evidence type="ECO:0000313" key="4">
    <source>
        <dbReference type="Proteomes" id="UP000192900"/>
    </source>
</evidence>
<accession>A0A1W6BB28</accession>
<evidence type="ECO:0000256" key="1">
    <source>
        <dbReference type="ARBA" id="ARBA00022801"/>
    </source>
</evidence>
<feature type="domain" description="Metallo-beta-lactamase" evidence="2">
    <location>
        <begin position="19"/>
        <end position="220"/>
    </location>
</feature>
<organism evidence="3 4">
    <name type="scientific">Pantoea alhagi</name>
    <dbReference type="NCBI Taxonomy" id="1891675"/>
    <lineage>
        <taxon>Bacteria</taxon>
        <taxon>Pseudomonadati</taxon>
        <taxon>Pseudomonadota</taxon>
        <taxon>Gammaproteobacteria</taxon>
        <taxon>Enterobacterales</taxon>
        <taxon>Erwiniaceae</taxon>
        <taxon>Pantoea</taxon>
    </lineage>
</organism>
<sequence>MKLTQIRNATLRLDYAGSRFLIDPVLADKEAWPGFPGTARSHLRNPLVELPVAIDELLKVDAVIVTHTHLDHWDEAAQHAIPKDMPIFVQHENDAALIRSQGFTEVRVLQDENSFAGITIIKTDGQHGSDEAYANPEMAAMLGDACGLVLRHNSEKTLYIAGDTIWVKPYVDTLQTWQPDVVIINAGFAQVDGYGAIIMGKEDFLRTHQVLPHAAIVASHLEAINHCVLTRAEIREYAHQQGIEQSVRIPEDGETLVF</sequence>
<dbReference type="SUPFAM" id="SSF56281">
    <property type="entry name" value="Metallo-hydrolase/oxidoreductase"/>
    <property type="match status" value="1"/>
</dbReference>
<dbReference type="InterPro" id="IPR001279">
    <property type="entry name" value="Metallo-B-lactamas"/>
</dbReference>
<dbReference type="Pfam" id="PF12706">
    <property type="entry name" value="Lactamase_B_2"/>
    <property type="match status" value="1"/>
</dbReference>
<dbReference type="GO" id="GO:0016787">
    <property type="term" value="F:hydrolase activity"/>
    <property type="evidence" value="ECO:0007669"/>
    <property type="project" value="UniProtKB-KW"/>
</dbReference>
<keyword evidence="4" id="KW-1185">Reference proteome</keyword>
<protein>
    <recommendedName>
        <fullName evidence="2">Metallo-beta-lactamase domain-containing protein</fullName>
    </recommendedName>
</protein>
<keyword evidence="1" id="KW-0378">Hydrolase</keyword>
<dbReference type="OrthoDB" id="9805728at2"/>
<proteinExistence type="predicted"/>
<name>A0A1W6BB28_9GAMM</name>